<feature type="transmembrane region" description="Helical" evidence="3">
    <location>
        <begin position="200"/>
        <end position="219"/>
    </location>
</feature>
<feature type="transmembrane region" description="Helical" evidence="3">
    <location>
        <begin position="285"/>
        <end position="308"/>
    </location>
</feature>
<dbReference type="GO" id="GO:0005524">
    <property type="term" value="F:ATP binding"/>
    <property type="evidence" value="ECO:0007669"/>
    <property type="project" value="UniProtKB-KW"/>
</dbReference>
<keyword evidence="3" id="KW-0472">Membrane</keyword>
<feature type="transmembrane region" description="Helical" evidence="3">
    <location>
        <begin position="77"/>
        <end position="98"/>
    </location>
</feature>
<dbReference type="RefSeq" id="WP_174629324.1">
    <property type="nucleotide sequence ID" value="NZ_CP049074.1"/>
</dbReference>
<evidence type="ECO:0000256" key="3">
    <source>
        <dbReference type="SAM" id="Phobius"/>
    </source>
</evidence>
<dbReference type="Gene3D" id="1.10.510.10">
    <property type="entry name" value="Transferase(Phosphotransferase) domain 1"/>
    <property type="match status" value="1"/>
</dbReference>
<dbReference type="Pfam" id="PF00069">
    <property type="entry name" value="Pkinase"/>
    <property type="match status" value="1"/>
</dbReference>
<dbReference type="Proteomes" id="UP000509301">
    <property type="component" value="Chromosome"/>
</dbReference>
<feature type="transmembrane region" description="Helical" evidence="3">
    <location>
        <begin position="257"/>
        <end position="278"/>
    </location>
</feature>
<feature type="transmembrane region" description="Helical" evidence="3">
    <location>
        <begin position="320"/>
        <end position="342"/>
    </location>
</feature>
<reference evidence="5 6" key="1">
    <citation type="submission" date="2020-02" db="EMBL/GenBank/DDBJ databases">
        <title>Comparative genome analysis reveals the metabolism and evolution of the thermophilic archaeal genus Metallosphaera.</title>
        <authorList>
            <person name="Jiang C."/>
        </authorList>
    </citation>
    <scope>NUCLEOTIDE SEQUENCE [LARGE SCALE GENOMIC DNA]</scope>
    <source>
        <strain evidence="5 6">Ric-A</strain>
    </source>
</reference>
<feature type="transmembrane region" description="Helical" evidence="3">
    <location>
        <begin position="12"/>
        <end position="32"/>
    </location>
</feature>
<dbReference type="OrthoDB" id="41005at2157"/>
<proteinExistence type="predicted"/>
<keyword evidence="3" id="KW-0812">Transmembrane</keyword>
<evidence type="ECO:0000256" key="1">
    <source>
        <dbReference type="ARBA" id="ARBA00022741"/>
    </source>
</evidence>
<keyword evidence="5" id="KW-0418">Kinase</keyword>
<dbReference type="SMART" id="SM00220">
    <property type="entry name" value="S_TKc"/>
    <property type="match status" value="1"/>
</dbReference>
<protein>
    <submittedName>
        <fullName evidence="5">Protein kinase</fullName>
    </submittedName>
</protein>
<dbReference type="GeneID" id="55640809"/>
<feature type="transmembrane region" description="Helical" evidence="3">
    <location>
        <begin position="144"/>
        <end position="167"/>
    </location>
</feature>
<dbReference type="InterPro" id="IPR011009">
    <property type="entry name" value="Kinase-like_dom_sf"/>
</dbReference>
<evidence type="ECO:0000313" key="5">
    <source>
        <dbReference type="EMBL" id="QKQ99433.1"/>
    </source>
</evidence>
<dbReference type="SUPFAM" id="SSF56112">
    <property type="entry name" value="Protein kinase-like (PK-like)"/>
    <property type="match status" value="1"/>
</dbReference>
<feature type="transmembrane region" description="Helical" evidence="3">
    <location>
        <begin position="118"/>
        <end position="137"/>
    </location>
</feature>
<dbReference type="InterPro" id="IPR017441">
    <property type="entry name" value="Protein_kinase_ATP_BS"/>
</dbReference>
<keyword evidence="6" id="KW-1185">Reference proteome</keyword>
<dbReference type="PANTHER" id="PTHR44167:SF24">
    <property type="entry name" value="SERINE_THREONINE-PROTEIN KINASE CHK2"/>
    <property type="match status" value="1"/>
</dbReference>
<dbReference type="InterPro" id="IPR000719">
    <property type="entry name" value="Prot_kinase_dom"/>
</dbReference>
<gene>
    <name evidence="5" type="ORF">GWK48_02635</name>
</gene>
<evidence type="ECO:0000256" key="2">
    <source>
        <dbReference type="ARBA" id="ARBA00022840"/>
    </source>
</evidence>
<keyword evidence="2" id="KW-0067">ATP-binding</keyword>
<evidence type="ECO:0000259" key="4">
    <source>
        <dbReference type="PROSITE" id="PS50011"/>
    </source>
</evidence>
<evidence type="ECO:0000313" key="6">
    <source>
        <dbReference type="Proteomes" id="UP000509301"/>
    </source>
</evidence>
<feature type="domain" description="Protein kinase" evidence="4">
    <location>
        <begin position="506"/>
        <end position="823"/>
    </location>
</feature>
<dbReference type="AlphaFoldDB" id="A0A6N0NRD3"/>
<feature type="transmembrane region" description="Helical" evidence="3">
    <location>
        <begin position="231"/>
        <end position="251"/>
    </location>
</feature>
<keyword evidence="5" id="KW-0808">Transferase</keyword>
<dbReference type="PANTHER" id="PTHR44167">
    <property type="entry name" value="OVARIAN-SPECIFIC SERINE/THREONINE-PROTEIN KINASE LOK-RELATED"/>
    <property type="match status" value="1"/>
</dbReference>
<dbReference type="GO" id="GO:0004674">
    <property type="term" value="F:protein serine/threonine kinase activity"/>
    <property type="evidence" value="ECO:0007669"/>
    <property type="project" value="TreeGrafter"/>
</dbReference>
<accession>A0A6N0NRD3</accession>
<dbReference type="PROSITE" id="PS00107">
    <property type="entry name" value="PROTEIN_KINASE_ATP"/>
    <property type="match status" value="1"/>
</dbReference>
<dbReference type="PROSITE" id="PS50011">
    <property type="entry name" value="PROTEIN_KINASE_DOM"/>
    <property type="match status" value="1"/>
</dbReference>
<sequence>MRLTYRGKAKWSRILKVVGGLEVSLVFGLYLYTHVFKGLSALGPILGSPKSLVTYLVISLLWVVALIAFTKHRAKNYGLALSLWVGIVVVLVALSTIFTNSTGNSSNTSSTEESLLPGSIGLLLLLLISSPVIYNAAKTWKGYLASVLVYLFLVLPTFTFLTVTYLGENFQDYVSGLTHGGLGSIQSLFSPMTSSKQGQFWLTLAALSLISFIMMSYYSPRDKPYMSLRSVGLTYPAIPVLSSILAFVLVYEDQVNLYTTPLLVTAAVSLVSIPLSLVPALKAKSVLLGLSISTASLISSALVFLFSLTLSPSLTPSPTLAATSLALVATSLVVAGAGASVIPRGLTDPDKVKAKLSEALRAKHYSMAKRYISFLNTVGVTPTEVACQLSRQGDCSALMWIVKNYKVQYESCQDLVGFADCIMRGDELPSDVGTLLEVLAKRDSVYKERLAGLVLVKSGDERTRDIAKKVLSVPVPSPAPVREDLNLPPLTQWDPNLWVGREIYGYQVKSVLGKGGTAYVLMAERDSKRFAVKVPFVSPPGSSERTRMSSLAFTDMAGESSKLQEISSKTEDMVNLYGVFVDKVAIKEIMSGKTLVYLKSPPAMVMELMEGGDAEGLLKEQAVFYSEKWEKVVAYILWRVSRALSIVHSEGYVHLDVKTKNVFFTSPPGRSGEEVLNNLLSGKVKVKLGDLGASRRVGSTFDQYTPEYCPVDQVQAMLLRKGASPSMDIYALGATGYKLLTSSPLNPQEVVELMDVAVERFMNRGNYSEPLDRAFKVYREFYSNIYVSNVSQDLLRVIKAMVDPDPERRPRADQVERELERLLASSK</sequence>
<keyword evidence="1" id="KW-0547">Nucleotide-binding</keyword>
<feature type="transmembrane region" description="Helical" evidence="3">
    <location>
        <begin position="52"/>
        <end position="70"/>
    </location>
</feature>
<name>A0A6N0NRD3_9CREN</name>
<dbReference type="InterPro" id="IPR008271">
    <property type="entry name" value="Ser/Thr_kinase_AS"/>
</dbReference>
<dbReference type="PROSITE" id="PS00108">
    <property type="entry name" value="PROTEIN_KINASE_ST"/>
    <property type="match status" value="1"/>
</dbReference>
<dbReference type="EMBL" id="CP049074">
    <property type="protein sequence ID" value="QKQ99433.1"/>
    <property type="molecule type" value="Genomic_DNA"/>
</dbReference>
<organism evidence="5 6">
    <name type="scientific">Metallosphaera tengchongensis</name>
    <dbReference type="NCBI Taxonomy" id="1532350"/>
    <lineage>
        <taxon>Archaea</taxon>
        <taxon>Thermoproteota</taxon>
        <taxon>Thermoprotei</taxon>
        <taxon>Sulfolobales</taxon>
        <taxon>Sulfolobaceae</taxon>
        <taxon>Metallosphaera</taxon>
    </lineage>
</organism>
<dbReference type="KEGG" id="mten:GWK48_02635"/>
<keyword evidence="3" id="KW-1133">Transmembrane helix</keyword>